<dbReference type="SUPFAM" id="SSF51905">
    <property type="entry name" value="FAD/NAD(P)-binding domain"/>
    <property type="match status" value="1"/>
</dbReference>
<dbReference type="OrthoDB" id="269227at2759"/>
<evidence type="ECO:0000256" key="7">
    <source>
        <dbReference type="PIRSR" id="PIRSR000137-2"/>
    </source>
</evidence>
<evidence type="ECO:0000256" key="3">
    <source>
        <dbReference type="ARBA" id="ARBA00022630"/>
    </source>
</evidence>
<dbReference type="PROSITE" id="PS00624">
    <property type="entry name" value="GMC_OXRED_2"/>
    <property type="match status" value="1"/>
</dbReference>
<dbReference type="Proteomes" id="UP000759537">
    <property type="component" value="Unassembled WGS sequence"/>
</dbReference>
<dbReference type="GO" id="GO:0016614">
    <property type="term" value="F:oxidoreductase activity, acting on CH-OH group of donors"/>
    <property type="evidence" value="ECO:0007669"/>
    <property type="project" value="InterPro"/>
</dbReference>
<evidence type="ECO:0000259" key="10">
    <source>
        <dbReference type="PROSITE" id="PS00624"/>
    </source>
</evidence>
<dbReference type="PANTHER" id="PTHR11552">
    <property type="entry name" value="GLUCOSE-METHANOL-CHOLINE GMC OXIDOREDUCTASE"/>
    <property type="match status" value="1"/>
</dbReference>
<organism evidence="11 12">
    <name type="scientific">Russula ochroleuca</name>
    <dbReference type="NCBI Taxonomy" id="152965"/>
    <lineage>
        <taxon>Eukaryota</taxon>
        <taxon>Fungi</taxon>
        <taxon>Dikarya</taxon>
        <taxon>Basidiomycota</taxon>
        <taxon>Agaricomycotina</taxon>
        <taxon>Agaricomycetes</taxon>
        <taxon>Russulales</taxon>
        <taxon>Russulaceae</taxon>
        <taxon>Russula</taxon>
    </lineage>
</organism>
<dbReference type="PROSITE" id="PS00623">
    <property type="entry name" value="GMC_OXRED_1"/>
    <property type="match status" value="1"/>
</dbReference>
<evidence type="ECO:0000256" key="1">
    <source>
        <dbReference type="ARBA" id="ARBA00001974"/>
    </source>
</evidence>
<evidence type="ECO:0000313" key="12">
    <source>
        <dbReference type="Proteomes" id="UP000759537"/>
    </source>
</evidence>
<dbReference type="Pfam" id="PF05199">
    <property type="entry name" value="GMC_oxred_C"/>
    <property type="match status" value="1"/>
</dbReference>
<reference evidence="11" key="1">
    <citation type="submission" date="2019-10" db="EMBL/GenBank/DDBJ databases">
        <authorList>
            <consortium name="DOE Joint Genome Institute"/>
            <person name="Kuo A."/>
            <person name="Miyauchi S."/>
            <person name="Kiss E."/>
            <person name="Drula E."/>
            <person name="Kohler A."/>
            <person name="Sanchez-Garcia M."/>
            <person name="Andreopoulos B."/>
            <person name="Barry K.W."/>
            <person name="Bonito G."/>
            <person name="Buee M."/>
            <person name="Carver A."/>
            <person name="Chen C."/>
            <person name="Cichocki N."/>
            <person name="Clum A."/>
            <person name="Culley D."/>
            <person name="Crous P.W."/>
            <person name="Fauchery L."/>
            <person name="Girlanda M."/>
            <person name="Hayes R."/>
            <person name="Keri Z."/>
            <person name="LaButti K."/>
            <person name="Lipzen A."/>
            <person name="Lombard V."/>
            <person name="Magnuson J."/>
            <person name="Maillard F."/>
            <person name="Morin E."/>
            <person name="Murat C."/>
            <person name="Nolan M."/>
            <person name="Ohm R."/>
            <person name="Pangilinan J."/>
            <person name="Pereira M."/>
            <person name="Perotto S."/>
            <person name="Peter M."/>
            <person name="Riley R."/>
            <person name="Sitrit Y."/>
            <person name="Stielow B."/>
            <person name="Szollosi G."/>
            <person name="Zifcakova L."/>
            <person name="Stursova M."/>
            <person name="Spatafora J.W."/>
            <person name="Tedersoo L."/>
            <person name="Vaario L.-M."/>
            <person name="Yamada A."/>
            <person name="Yan M."/>
            <person name="Wang P."/>
            <person name="Xu J."/>
            <person name="Bruns T."/>
            <person name="Baldrian P."/>
            <person name="Vilgalys R."/>
            <person name="Henrissat B."/>
            <person name="Grigoriev I.V."/>
            <person name="Hibbett D."/>
            <person name="Nagy L.G."/>
            <person name="Martin F.M."/>
        </authorList>
    </citation>
    <scope>NUCLEOTIDE SEQUENCE</scope>
    <source>
        <strain evidence="11">Prilba</strain>
    </source>
</reference>
<keyword evidence="6" id="KW-0560">Oxidoreductase</keyword>
<evidence type="ECO:0000256" key="4">
    <source>
        <dbReference type="ARBA" id="ARBA00022729"/>
    </source>
</evidence>
<keyword evidence="4" id="KW-0732">Signal</keyword>
<dbReference type="Gene3D" id="3.30.560.10">
    <property type="entry name" value="Glucose Oxidase, domain 3"/>
    <property type="match status" value="1"/>
</dbReference>
<comment type="caution">
    <text evidence="11">The sequence shown here is derived from an EMBL/GenBank/DDBJ whole genome shotgun (WGS) entry which is preliminary data.</text>
</comment>
<accession>A0A9P5TCT6</accession>
<dbReference type="GO" id="GO:0050660">
    <property type="term" value="F:flavin adenine dinucleotide binding"/>
    <property type="evidence" value="ECO:0007669"/>
    <property type="project" value="InterPro"/>
</dbReference>
<sequence length="605" mass="66064">MAERFLRSVHDAVSREYDYIIVGGGTAGLVVATRLSEDPTVSVLVLEAGRANLNDDSITMPGTFGKNFFQPDYEWGFMTVPQKHSSDTAFYWPRGKGLGGSSCINFYVFAQPPASDIDAIEKLGNPGWNWETYMRYSRKSERFTPPSAQEAAAERLHFNPAHHGTDGPISSCYAPLRAGWDYLYQDTLGNLGLPPTKDSVLGDGNGAWMATCSVNPDTKRRSTSVEYLHQASARENLHVVVSSPVTRVLFKDEKSAAGDVVASGVEFVHEGKTYTARANREVILSSGTLKSPQILEFSGIGNPEVLAEIGVKPKFDLPGVGENVQEHIFTNLAFELKNPEKYNTQEPMADEAVLKEQLGLYNSGNKSLFLLSFLGLGSGSVDRLSPQGAALISSHVARIRATSADTWKPGVAEQYALQVDKLNAGTASTAIVSMPIYTSRPNVPEPGKKYISIVAMLNHPWSRGTVHAVTPDPLAPPALDPHYYQDDFDMQTMIELTKFVRRLGKTAPLGDIIAREHNPGPEVQTDEELIAWIKQYTNSIAHTSGTCSMLPRDKGGVVDPRLKVYGTHNLRVVDLSILPLHIGAPTQVYVYGMAEQASDIIKGVI</sequence>
<feature type="domain" description="Glucose-methanol-choline oxidoreductase N-terminal" evidence="10">
    <location>
        <begin position="287"/>
        <end position="301"/>
    </location>
</feature>
<proteinExistence type="inferred from homology"/>
<keyword evidence="5 7" id="KW-0274">FAD</keyword>
<gene>
    <name evidence="11" type="ORF">DFH94DRAFT_275253</name>
</gene>
<evidence type="ECO:0000256" key="5">
    <source>
        <dbReference type="ARBA" id="ARBA00022827"/>
    </source>
</evidence>
<comment type="cofactor">
    <cofactor evidence="1 7">
        <name>FAD</name>
        <dbReference type="ChEBI" id="CHEBI:57692"/>
    </cofactor>
</comment>
<dbReference type="PANTHER" id="PTHR11552:SF201">
    <property type="entry name" value="GLUCOSE-METHANOL-CHOLINE OXIDOREDUCTASE N-TERMINAL DOMAIN-CONTAINING PROTEIN"/>
    <property type="match status" value="1"/>
</dbReference>
<dbReference type="InterPro" id="IPR007867">
    <property type="entry name" value="GMC_OxRtase_C"/>
</dbReference>
<feature type="binding site" evidence="7">
    <location>
        <position position="245"/>
    </location>
    <ligand>
        <name>FAD</name>
        <dbReference type="ChEBI" id="CHEBI:57692"/>
    </ligand>
</feature>
<evidence type="ECO:0000256" key="8">
    <source>
        <dbReference type="RuleBase" id="RU003968"/>
    </source>
</evidence>
<feature type="domain" description="Glucose-methanol-choline oxidoreductase N-terminal" evidence="9">
    <location>
        <begin position="95"/>
        <end position="118"/>
    </location>
</feature>
<evidence type="ECO:0000313" key="11">
    <source>
        <dbReference type="EMBL" id="KAF8485370.1"/>
    </source>
</evidence>
<dbReference type="InterPro" id="IPR036188">
    <property type="entry name" value="FAD/NAD-bd_sf"/>
</dbReference>
<protein>
    <submittedName>
        <fullName evidence="11">GMC oxidoreductase</fullName>
    </submittedName>
</protein>
<dbReference type="PIRSF" id="PIRSF000137">
    <property type="entry name" value="Alcohol_oxidase"/>
    <property type="match status" value="1"/>
</dbReference>
<name>A0A9P5TCT6_9AGAM</name>
<comment type="similarity">
    <text evidence="2 8">Belongs to the GMC oxidoreductase family.</text>
</comment>
<evidence type="ECO:0000256" key="2">
    <source>
        <dbReference type="ARBA" id="ARBA00010790"/>
    </source>
</evidence>
<dbReference type="EMBL" id="WHVB01000003">
    <property type="protein sequence ID" value="KAF8485370.1"/>
    <property type="molecule type" value="Genomic_DNA"/>
</dbReference>
<dbReference type="InterPro" id="IPR012132">
    <property type="entry name" value="GMC_OxRdtase"/>
</dbReference>
<dbReference type="Gene3D" id="3.50.50.60">
    <property type="entry name" value="FAD/NAD(P)-binding domain"/>
    <property type="match status" value="1"/>
</dbReference>
<reference evidence="11" key="2">
    <citation type="journal article" date="2020" name="Nat. Commun.">
        <title>Large-scale genome sequencing of mycorrhizal fungi provides insights into the early evolution of symbiotic traits.</title>
        <authorList>
            <person name="Miyauchi S."/>
            <person name="Kiss E."/>
            <person name="Kuo A."/>
            <person name="Drula E."/>
            <person name="Kohler A."/>
            <person name="Sanchez-Garcia M."/>
            <person name="Morin E."/>
            <person name="Andreopoulos B."/>
            <person name="Barry K.W."/>
            <person name="Bonito G."/>
            <person name="Buee M."/>
            <person name="Carver A."/>
            <person name="Chen C."/>
            <person name="Cichocki N."/>
            <person name="Clum A."/>
            <person name="Culley D."/>
            <person name="Crous P.W."/>
            <person name="Fauchery L."/>
            <person name="Girlanda M."/>
            <person name="Hayes R.D."/>
            <person name="Keri Z."/>
            <person name="LaButti K."/>
            <person name="Lipzen A."/>
            <person name="Lombard V."/>
            <person name="Magnuson J."/>
            <person name="Maillard F."/>
            <person name="Murat C."/>
            <person name="Nolan M."/>
            <person name="Ohm R.A."/>
            <person name="Pangilinan J."/>
            <person name="Pereira M.F."/>
            <person name="Perotto S."/>
            <person name="Peter M."/>
            <person name="Pfister S."/>
            <person name="Riley R."/>
            <person name="Sitrit Y."/>
            <person name="Stielow J.B."/>
            <person name="Szollosi G."/>
            <person name="Zifcakova L."/>
            <person name="Stursova M."/>
            <person name="Spatafora J.W."/>
            <person name="Tedersoo L."/>
            <person name="Vaario L.M."/>
            <person name="Yamada A."/>
            <person name="Yan M."/>
            <person name="Wang P."/>
            <person name="Xu J."/>
            <person name="Bruns T."/>
            <person name="Baldrian P."/>
            <person name="Vilgalys R."/>
            <person name="Dunand C."/>
            <person name="Henrissat B."/>
            <person name="Grigoriev I.V."/>
            <person name="Hibbett D."/>
            <person name="Nagy L.G."/>
            <person name="Martin F.M."/>
        </authorList>
    </citation>
    <scope>NUCLEOTIDE SEQUENCE</scope>
    <source>
        <strain evidence="11">Prilba</strain>
    </source>
</reference>
<evidence type="ECO:0000256" key="6">
    <source>
        <dbReference type="ARBA" id="ARBA00023002"/>
    </source>
</evidence>
<dbReference type="SUPFAM" id="SSF54373">
    <property type="entry name" value="FAD-linked reductases, C-terminal domain"/>
    <property type="match status" value="1"/>
</dbReference>
<feature type="binding site" evidence="7">
    <location>
        <begin position="105"/>
        <end position="108"/>
    </location>
    <ligand>
        <name>FAD</name>
        <dbReference type="ChEBI" id="CHEBI:57692"/>
    </ligand>
</feature>
<evidence type="ECO:0000259" key="9">
    <source>
        <dbReference type="PROSITE" id="PS00623"/>
    </source>
</evidence>
<keyword evidence="3 8" id="KW-0285">Flavoprotein</keyword>
<dbReference type="AlphaFoldDB" id="A0A9P5TCT6"/>
<dbReference type="InterPro" id="IPR000172">
    <property type="entry name" value="GMC_OxRdtase_N"/>
</dbReference>
<dbReference type="Pfam" id="PF00732">
    <property type="entry name" value="GMC_oxred_N"/>
    <property type="match status" value="1"/>
</dbReference>
<keyword evidence="12" id="KW-1185">Reference proteome</keyword>